<keyword evidence="6 8" id="KW-0560">Oxidoreductase</keyword>
<dbReference type="InterPro" id="IPR018194">
    <property type="entry name" value="Ni-dep_hyd_lsu_Ni_BS"/>
</dbReference>
<feature type="binding site" evidence="7">
    <location>
        <position position="546"/>
    </location>
    <ligand>
        <name>Ni(2+)</name>
        <dbReference type="ChEBI" id="CHEBI:49786"/>
    </ligand>
</feature>
<evidence type="ECO:0000256" key="2">
    <source>
        <dbReference type="ARBA" id="ARBA00004196"/>
    </source>
</evidence>
<feature type="binding site" evidence="7">
    <location>
        <position position="624"/>
    </location>
    <ligand>
        <name>Mg(2+)</name>
        <dbReference type="ChEBI" id="CHEBI:18420"/>
    </ligand>
</feature>
<feature type="binding site" evidence="7">
    <location>
        <position position="60"/>
    </location>
    <ligand>
        <name>Mg(2+)</name>
        <dbReference type="ChEBI" id="CHEBI:18420"/>
    </ligand>
</feature>
<dbReference type="GO" id="GO:0008901">
    <property type="term" value="F:ferredoxin hydrogenase activity"/>
    <property type="evidence" value="ECO:0007669"/>
    <property type="project" value="InterPro"/>
</dbReference>
<dbReference type="OrthoDB" id="42371at2157"/>
<gene>
    <name evidence="9" type="ORF">EYM_00290</name>
</gene>
<evidence type="ECO:0000256" key="5">
    <source>
        <dbReference type="ARBA" id="ARBA00022723"/>
    </source>
</evidence>
<comment type="similarity">
    <text evidence="3 8">Belongs to the [NiFe]/[NiFeSe] hydrogenase large subunit family.</text>
</comment>
<dbReference type="STRING" id="940295.EYM_00290"/>
<dbReference type="AlphaFoldDB" id="A0A0U3FHI7"/>
<keyword evidence="7" id="KW-0460">Magnesium</keyword>
<organism evidence="9 10">
    <name type="scientific">Ignicoccus islandicus DSM 13165</name>
    <dbReference type="NCBI Taxonomy" id="940295"/>
    <lineage>
        <taxon>Archaea</taxon>
        <taxon>Thermoproteota</taxon>
        <taxon>Thermoprotei</taxon>
        <taxon>Desulfurococcales</taxon>
        <taxon>Desulfurococcaceae</taxon>
        <taxon>Ignicoccus</taxon>
    </lineage>
</organism>
<evidence type="ECO:0000313" key="10">
    <source>
        <dbReference type="Proteomes" id="UP000060778"/>
    </source>
</evidence>
<evidence type="ECO:0000256" key="1">
    <source>
        <dbReference type="ARBA" id="ARBA00001967"/>
    </source>
</evidence>
<keyword evidence="10" id="KW-1185">Reference proteome</keyword>
<dbReference type="Proteomes" id="UP000060778">
    <property type="component" value="Chromosome"/>
</dbReference>
<dbReference type="PROSITE" id="PS00507">
    <property type="entry name" value="NI_HGENASE_L_1"/>
    <property type="match status" value="1"/>
</dbReference>
<dbReference type="InterPro" id="IPR001501">
    <property type="entry name" value="Ni-dep_hyd_lsu"/>
</dbReference>
<dbReference type="PROSITE" id="PS00508">
    <property type="entry name" value="NI_HGENASE_L_2"/>
    <property type="match status" value="1"/>
</dbReference>
<dbReference type="InterPro" id="IPR050867">
    <property type="entry name" value="NiFe/NiFeSe_hydrgnase_LSU"/>
</dbReference>
<protein>
    <submittedName>
        <fullName evidence="9">Cytochrome B</fullName>
    </submittedName>
</protein>
<dbReference type="EMBL" id="CP006867">
    <property type="protein sequence ID" value="ALU11366.1"/>
    <property type="molecule type" value="Genomic_DNA"/>
</dbReference>
<feature type="binding site" evidence="7">
    <location>
        <position position="82"/>
    </location>
    <ligand>
        <name>Ni(2+)</name>
        <dbReference type="ChEBI" id="CHEBI:49786"/>
    </ligand>
</feature>
<dbReference type="Pfam" id="PF00374">
    <property type="entry name" value="NiFeSe_Hases"/>
    <property type="match status" value="2"/>
</dbReference>
<evidence type="ECO:0000313" key="9">
    <source>
        <dbReference type="EMBL" id="ALU11366.1"/>
    </source>
</evidence>
<proteinExistence type="inferred from homology"/>
<feature type="binding site" evidence="7">
    <location>
        <position position="79"/>
    </location>
    <ligand>
        <name>Ni(2+)</name>
        <dbReference type="ChEBI" id="CHEBI:49786"/>
    </ligand>
</feature>
<dbReference type="InterPro" id="IPR029014">
    <property type="entry name" value="NiFe-Hase_large"/>
</dbReference>
<dbReference type="PANTHER" id="PTHR42958">
    <property type="entry name" value="HYDROGENASE-2 LARGE CHAIN"/>
    <property type="match status" value="1"/>
</dbReference>
<keyword evidence="7" id="KW-0408">Iron</keyword>
<reference evidence="9 10" key="1">
    <citation type="submission" date="2013-11" db="EMBL/GenBank/DDBJ databases">
        <title>Comparative genomics of Ignicoccus.</title>
        <authorList>
            <person name="Podar M."/>
        </authorList>
    </citation>
    <scope>NUCLEOTIDE SEQUENCE [LARGE SCALE GENOMIC DNA]</scope>
    <source>
        <strain evidence="9 10">DSM 13165</strain>
    </source>
</reference>
<keyword evidence="4 7" id="KW-0533">Nickel</keyword>
<feature type="binding site" evidence="7">
    <location>
        <position position="82"/>
    </location>
    <ligand>
        <name>Fe cation</name>
        <dbReference type="ChEBI" id="CHEBI:24875"/>
    </ligand>
</feature>
<evidence type="ECO:0000256" key="8">
    <source>
        <dbReference type="RuleBase" id="RU003896"/>
    </source>
</evidence>
<feature type="binding site" evidence="7">
    <location>
        <position position="621"/>
    </location>
    <ligand>
        <name>Fe cation</name>
        <dbReference type="ChEBI" id="CHEBI:24875"/>
    </ligand>
</feature>
<name>A0A0U3FHI7_9CREN</name>
<keyword evidence="5 7" id="KW-0479">Metal-binding</keyword>
<dbReference type="RefSeq" id="WP_075049147.1">
    <property type="nucleotide sequence ID" value="NZ_CP006867.1"/>
</dbReference>
<evidence type="ECO:0000256" key="7">
    <source>
        <dbReference type="PIRSR" id="PIRSR601501-1"/>
    </source>
</evidence>
<comment type="subcellular location">
    <subcellularLocation>
        <location evidence="2">Cell envelope</location>
    </subcellularLocation>
</comment>
<evidence type="ECO:0000256" key="4">
    <source>
        <dbReference type="ARBA" id="ARBA00022596"/>
    </source>
</evidence>
<dbReference type="Gene3D" id="1.10.645.10">
    <property type="entry name" value="Cytochrome-c3 Hydrogenase, chain B"/>
    <property type="match status" value="1"/>
</dbReference>
<feature type="binding site" evidence="7">
    <location>
        <position position="618"/>
    </location>
    <ligand>
        <name>Ni(2+)</name>
        <dbReference type="ChEBI" id="CHEBI:49786"/>
    </ligand>
</feature>
<evidence type="ECO:0000256" key="6">
    <source>
        <dbReference type="ARBA" id="ARBA00023002"/>
    </source>
</evidence>
<dbReference type="GO" id="GO:0016151">
    <property type="term" value="F:nickel cation binding"/>
    <property type="evidence" value="ECO:0007669"/>
    <property type="project" value="InterPro"/>
</dbReference>
<dbReference type="KEGG" id="iis:EYM_00290"/>
<comment type="cofactor">
    <cofactor evidence="1 7">
        <name>Ni(2+)</name>
        <dbReference type="ChEBI" id="CHEBI:49786"/>
    </cofactor>
</comment>
<dbReference type="PANTHER" id="PTHR42958:SF4">
    <property type="entry name" value="HYDROGENASE EXPRESSION_FORMATION PROTEIN HUPK"/>
    <property type="match status" value="1"/>
</dbReference>
<sequence length="647" mass="72380">MSEIFLPASNVKGIRNGVAELFIDPITRIEGHLALKAEIDVNQRKPKDTWVSATMFRGFEVFLRGRAPEDAIAISSRVCGVCGASHANAATIATDMALGAVPTELGVVLRNMAFAMTDHIYDHSIILNLLGGPDYSEIVVKKLTPKCWERALETEAKYSDIHGYRKIADIMKDLNPIVGKIWKLTVKYQRIAREAGVLLYGRHSHPSTLIPGGISTDLSTANSLLEAYTFRLVKLTAWAKFVTSFWMDLADFYNTECGYEKQGMTYPKPTLYSPGLMDDPETYSALGDNYIDIYKEFDKAAMNRGTPSGLYIAGELVSEKPSDMQRNVVELVDSSFYEEWKDKTSLFTKEDPAGQPLVGGNEELMWYHPWNKTTIPKPTDINWGNKYSWAATVRIYWNGKLYPFEVGPIARMFVTAHSQRRTWVEKAGGGIKHGGGKIEVTLPASRNVDDLPKGTWEEVTLTYHAPPFSTTIERVRARAFAMSVDIVETWTNVLKALEYVSHGRSKASRPWKTPSWSLGYGQLEAPRGNVEHWIVVKNDRIANYQIHAPTTQNVGPKGPKGTLRKFCSNEDWITRSPDGYCMSPFEAAAFNTVVTEEIDATQWNGVDYVRAIRSFDPCIACAAHIEFVKDKKTVKTVKKLLANACSI</sequence>
<dbReference type="PATRIC" id="fig|940295.4.peg.59"/>
<evidence type="ECO:0000256" key="3">
    <source>
        <dbReference type="ARBA" id="ARBA00009292"/>
    </source>
</evidence>
<accession>A0A0U3FHI7</accession>
<comment type="cofactor">
    <cofactor evidence="7">
        <name>Fe cation</name>
        <dbReference type="ChEBI" id="CHEBI:24875"/>
    </cofactor>
</comment>
<dbReference type="SUPFAM" id="SSF56762">
    <property type="entry name" value="HydB/Nqo4-like"/>
    <property type="match status" value="1"/>
</dbReference>
<dbReference type="GeneID" id="30679478"/>